<dbReference type="EMBL" id="AVOT02003615">
    <property type="protein sequence ID" value="MBW0474037.1"/>
    <property type="molecule type" value="Genomic_DNA"/>
</dbReference>
<evidence type="ECO:0000256" key="3">
    <source>
        <dbReference type="ARBA" id="ARBA00022490"/>
    </source>
</evidence>
<evidence type="ECO:0000259" key="9">
    <source>
        <dbReference type="SMART" id="SM00543"/>
    </source>
</evidence>
<feature type="region of interest" description="Disordered" evidence="8">
    <location>
        <begin position="1"/>
        <end position="20"/>
    </location>
</feature>
<keyword evidence="4" id="KW-0396">Initiation factor</keyword>
<dbReference type="PANTHER" id="PTHR23253">
    <property type="entry name" value="EUKARYOTIC TRANSLATION INITIATION FACTOR 4 GAMMA"/>
    <property type="match status" value="1"/>
</dbReference>
<comment type="subcellular location">
    <subcellularLocation>
        <location evidence="1">Cytoplasm</location>
    </subcellularLocation>
</comment>
<dbReference type="FunFam" id="1.25.40.180:FF:000020">
    <property type="entry name" value="Eukaryotic translation initiation factor subunit"/>
    <property type="match status" value="1"/>
</dbReference>
<evidence type="ECO:0000256" key="5">
    <source>
        <dbReference type="ARBA" id="ARBA00022553"/>
    </source>
</evidence>
<keyword evidence="5" id="KW-0597">Phosphoprotein</keyword>
<dbReference type="GO" id="GO:0003729">
    <property type="term" value="F:mRNA binding"/>
    <property type="evidence" value="ECO:0007669"/>
    <property type="project" value="TreeGrafter"/>
</dbReference>
<sequence>MQLLPTKPSAPSSCLMHLAPKSETKRDFNRDWRSRDPVPKLDSLAPLRWTPTGIEILSTVPNHESSVPMASMEKLIISENAWTPARKNASSNDTHRKVRALLNKLTPENFDSVSQKILDLLILMDDVDNTISNIKGAIKLIFEKAIDEAQYSSLYTRLAIFLQQKFPLDISDKNVLNSHGKALKGPELFRKYLVENCQEAFQIRFSKNNNLVPKDGDDESTSSTQPELLSDEYYAEKKERRQWLGLVKFIGELFKMKLLAELVVNICFEKLLRNIDNPEEDFIEATCQLATTVGPALDRGDQGSVEFDAYLRRMAQMIDNPNISSRSRFMLMDIIDARKEGWKDAKRSNGPKKLSDFHQQAVQPINIWMKNKTIPESK</sequence>
<evidence type="ECO:0000313" key="11">
    <source>
        <dbReference type="Proteomes" id="UP000765509"/>
    </source>
</evidence>
<dbReference type="PANTHER" id="PTHR23253:SF9">
    <property type="entry name" value="EUKARYOTIC TRANSLATION INITIATION FACTOR 4 GAMMA 2"/>
    <property type="match status" value="1"/>
</dbReference>
<keyword evidence="6" id="KW-0694">RNA-binding</keyword>
<protein>
    <recommendedName>
        <fullName evidence="9">MIF4G domain-containing protein</fullName>
    </recommendedName>
</protein>
<dbReference type="Pfam" id="PF02854">
    <property type="entry name" value="MIF4G"/>
    <property type="match status" value="1"/>
</dbReference>
<dbReference type="AlphaFoldDB" id="A0A9Q3BYX8"/>
<keyword evidence="3" id="KW-0963">Cytoplasm</keyword>
<evidence type="ECO:0000313" key="10">
    <source>
        <dbReference type="EMBL" id="MBW0474037.1"/>
    </source>
</evidence>
<evidence type="ECO:0000256" key="4">
    <source>
        <dbReference type="ARBA" id="ARBA00022540"/>
    </source>
</evidence>
<dbReference type="Proteomes" id="UP000765509">
    <property type="component" value="Unassembled WGS sequence"/>
</dbReference>
<comment type="similarity">
    <text evidence="2">Belongs to the eukaryotic initiation factor 4G family.</text>
</comment>
<evidence type="ECO:0000256" key="6">
    <source>
        <dbReference type="ARBA" id="ARBA00022884"/>
    </source>
</evidence>
<gene>
    <name evidence="10" type="ORF">O181_013752</name>
</gene>
<reference evidence="10" key="1">
    <citation type="submission" date="2021-03" db="EMBL/GenBank/DDBJ databases">
        <title>Draft genome sequence of rust myrtle Austropuccinia psidii MF-1, a brazilian biotype.</title>
        <authorList>
            <person name="Quecine M.C."/>
            <person name="Pachon D.M.R."/>
            <person name="Bonatelli M.L."/>
            <person name="Correr F.H."/>
            <person name="Franceschini L.M."/>
            <person name="Leite T.F."/>
            <person name="Margarido G.R.A."/>
            <person name="Almeida C.A."/>
            <person name="Ferrarezi J.A."/>
            <person name="Labate C.A."/>
        </authorList>
    </citation>
    <scope>NUCLEOTIDE SEQUENCE</scope>
    <source>
        <strain evidence="10">MF-1</strain>
    </source>
</reference>
<accession>A0A9Q3BYX8</accession>
<name>A0A9Q3BYX8_9BASI</name>
<dbReference type="Gene3D" id="1.25.40.180">
    <property type="match status" value="1"/>
</dbReference>
<dbReference type="GO" id="GO:0016281">
    <property type="term" value="C:eukaryotic translation initiation factor 4F complex"/>
    <property type="evidence" value="ECO:0007669"/>
    <property type="project" value="TreeGrafter"/>
</dbReference>
<dbReference type="GO" id="GO:0003743">
    <property type="term" value="F:translation initiation factor activity"/>
    <property type="evidence" value="ECO:0007669"/>
    <property type="project" value="UniProtKB-KW"/>
</dbReference>
<keyword evidence="11" id="KW-1185">Reference proteome</keyword>
<organism evidence="10 11">
    <name type="scientific">Austropuccinia psidii MF-1</name>
    <dbReference type="NCBI Taxonomy" id="1389203"/>
    <lineage>
        <taxon>Eukaryota</taxon>
        <taxon>Fungi</taxon>
        <taxon>Dikarya</taxon>
        <taxon>Basidiomycota</taxon>
        <taxon>Pucciniomycotina</taxon>
        <taxon>Pucciniomycetes</taxon>
        <taxon>Pucciniales</taxon>
        <taxon>Sphaerophragmiaceae</taxon>
        <taxon>Austropuccinia</taxon>
    </lineage>
</organism>
<evidence type="ECO:0000256" key="1">
    <source>
        <dbReference type="ARBA" id="ARBA00004496"/>
    </source>
</evidence>
<dbReference type="OrthoDB" id="2507574at2759"/>
<dbReference type="InterPro" id="IPR016024">
    <property type="entry name" value="ARM-type_fold"/>
</dbReference>
<dbReference type="SMART" id="SM00543">
    <property type="entry name" value="MIF4G"/>
    <property type="match status" value="1"/>
</dbReference>
<dbReference type="GO" id="GO:0010494">
    <property type="term" value="C:cytoplasmic stress granule"/>
    <property type="evidence" value="ECO:0007669"/>
    <property type="project" value="UniProtKB-ARBA"/>
</dbReference>
<dbReference type="InterPro" id="IPR003890">
    <property type="entry name" value="MIF4G-like_typ-3"/>
</dbReference>
<keyword evidence="7" id="KW-0648">Protein biosynthesis</keyword>
<comment type="caution">
    <text evidence="10">The sequence shown here is derived from an EMBL/GenBank/DDBJ whole genome shotgun (WGS) entry which is preliminary data.</text>
</comment>
<evidence type="ECO:0000256" key="7">
    <source>
        <dbReference type="ARBA" id="ARBA00022917"/>
    </source>
</evidence>
<proteinExistence type="inferred from homology"/>
<evidence type="ECO:0000256" key="2">
    <source>
        <dbReference type="ARBA" id="ARBA00005775"/>
    </source>
</evidence>
<dbReference type="SUPFAM" id="SSF48371">
    <property type="entry name" value="ARM repeat"/>
    <property type="match status" value="1"/>
</dbReference>
<evidence type="ECO:0000256" key="8">
    <source>
        <dbReference type="SAM" id="MobiDB-lite"/>
    </source>
</evidence>
<feature type="domain" description="MIF4G" evidence="9">
    <location>
        <begin position="95"/>
        <end position="341"/>
    </location>
</feature>